<evidence type="ECO:0000256" key="1">
    <source>
        <dbReference type="SAM" id="MobiDB-lite"/>
    </source>
</evidence>
<proteinExistence type="predicted"/>
<keyword evidence="2" id="KW-0812">Transmembrane</keyword>
<accession>A0A8B6F6S5</accession>
<keyword evidence="4" id="KW-1185">Reference proteome</keyword>
<feature type="transmembrane region" description="Helical" evidence="2">
    <location>
        <begin position="89"/>
        <end position="108"/>
    </location>
</feature>
<feature type="compositionally biased region" description="Polar residues" evidence="1">
    <location>
        <begin position="447"/>
        <end position="457"/>
    </location>
</feature>
<dbReference type="EMBL" id="UYJE01006380">
    <property type="protein sequence ID" value="VDI45574.1"/>
    <property type="molecule type" value="Genomic_DNA"/>
</dbReference>
<keyword evidence="2" id="KW-0472">Membrane</keyword>
<dbReference type="OrthoDB" id="10384678at2759"/>
<name>A0A8B6F6S5_MYTGA</name>
<sequence length="739" mass="83850">MTCGSSGVAAKNEHTPERGNDSVKVLNRLRNYRKLWKNLFTFDLDDFTTSTNKRKLYLKGCSELEDLTNCEKKCCIEGGSSFCRYRWHVIQIFGLIFLAILLSTFFVYDEPPRKQNVDSVQKHRQEKEKDFLDMMIWKTGMTENVCEQTENRSYGLLAKSKRLQKKLRQQINQKEMENVSVNKIAKMDPPSQKYSKCHAGETKKCLGSNPDDCSYLFNNFQDGRIFQGTFWIMVLVVEEENFDEVPRYIRIGNTRNFDRDRGNQRLAEIQNPGDIVPTVDLNLHRRNRLRSLVESSGFNSLSLRYDDHDDSSGIGNASVQHSDLQNREISMSYASGHPLRNTLSSGNQSGRRMHFSSGQHSFSLGSRIGEINEKPNSNINHTSLNLESNGIDISENNANQFLFNSPLQEAVESENLPQQRALDMSNHQVSTNVRSTGIREFGGENIQSETSTITMHSTESKKRSNDHSELSVNTPSRNTILNPAPLMNSESHTTWQGHRNTSLNPTPLMNSELHIPSQCHRNTSLNPAPLMNSELHTRSQCHRNTNLNPTPLMNSESHTPWQCHWNTSLNPAPLMNSELNNPSQCHRNTSLNPAPLMNSESHTTPQCHRFASLSQTSLMNSMLQVSQFEKDCVPFVERFSQQLPASVTSNIENTPADAPIVAVSAANIQSNETEIQSDLSRAHVNSHRVYRQRRNGMVEEFRVFATPVVPEDTFCLPDMDDIDEDNIFGDGSADFQELN</sequence>
<evidence type="ECO:0000313" key="4">
    <source>
        <dbReference type="Proteomes" id="UP000596742"/>
    </source>
</evidence>
<protein>
    <submittedName>
        <fullName evidence="3">Uncharacterized protein</fullName>
    </submittedName>
</protein>
<keyword evidence="2" id="KW-1133">Transmembrane helix</keyword>
<comment type="caution">
    <text evidence="3">The sequence shown here is derived from an EMBL/GenBank/DDBJ whole genome shotgun (WGS) entry which is preliminary data.</text>
</comment>
<feature type="compositionally biased region" description="Basic and acidic residues" evidence="1">
    <location>
        <begin position="458"/>
        <end position="469"/>
    </location>
</feature>
<reference evidence="3" key="1">
    <citation type="submission" date="2018-11" db="EMBL/GenBank/DDBJ databases">
        <authorList>
            <person name="Alioto T."/>
            <person name="Alioto T."/>
        </authorList>
    </citation>
    <scope>NUCLEOTIDE SEQUENCE</scope>
</reference>
<evidence type="ECO:0000313" key="3">
    <source>
        <dbReference type="EMBL" id="VDI45574.1"/>
    </source>
</evidence>
<dbReference type="Proteomes" id="UP000596742">
    <property type="component" value="Unassembled WGS sequence"/>
</dbReference>
<feature type="compositionally biased region" description="Polar residues" evidence="1">
    <location>
        <begin position="470"/>
        <end position="481"/>
    </location>
</feature>
<gene>
    <name evidence="3" type="ORF">MGAL_10B035310</name>
</gene>
<organism evidence="3 4">
    <name type="scientific">Mytilus galloprovincialis</name>
    <name type="common">Mediterranean mussel</name>
    <dbReference type="NCBI Taxonomy" id="29158"/>
    <lineage>
        <taxon>Eukaryota</taxon>
        <taxon>Metazoa</taxon>
        <taxon>Spiralia</taxon>
        <taxon>Lophotrochozoa</taxon>
        <taxon>Mollusca</taxon>
        <taxon>Bivalvia</taxon>
        <taxon>Autobranchia</taxon>
        <taxon>Pteriomorphia</taxon>
        <taxon>Mytilida</taxon>
        <taxon>Mytiloidea</taxon>
        <taxon>Mytilidae</taxon>
        <taxon>Mytilinae</taxon>
        <taxon>Mytilus</taxon>
    </lineage>
</organism>
<dbReference type="AlphaFoldDB" id="A0A8B6F6S5"/>
<evidence type="ECO:0000256" key="2">
    <source>
        <dbReference type="SAM" id="Phobius"/>
    </source>
</evidence>
<feature type="compositionally biased region" description="Polar residues" evidence="1">
    <location>
        <begin position="341"/>
        <end position="361"/>
    </location>
</feature>
<feature type="region of interest" description="Disordered" evidence="1">
    <location>
        <begin position="447"/>
        <end position="484"/>
    </location>
</feature>
<feature type="region of interest" description="Disordered" evidence="1">
    <location>
        <begin position="333"/>
        <end position="361"/>
    </location>
</feature>
<feature type="non-terminal residue" evidence="3">
    <location>
        <position position="1"/>
    </location>
</feature>